<feature type="transmembrane region" description="Helical" evidence="1">
    <location>
        <begin position="50"/>
        <end position="74"/>
    </location>
</feature>
<dbReference type="Proteomes" id="UP001445076">
    <property type="component" value="Unassembled WGS sequence"/>
</dbReference>
<keyword evidence="1" id="KW-1133">Transmembrane helix</keyword>
<comment type="caution">
    <text evidence="2">The sequence shown here is derived from an EMBL/GenBank/DDBJ whole genome shotgun (WGS) entry which is preliminary data.</text>
</comment>
<name>A0AAW0W398_CHEQU</name>
<feature type="non-terminal residue" evidence="2">
    <location>
        <position position="130"/>
    </location>
</feature>
<accession>A0AAW0W398</accession>
<evidence type="ECO:0000313" key="3">
    <source>
        <dbReference type="Proteomes" id="UP001445076"/>
    </source>
</evidence>
<proteinExistence type="predicted"/>
<keyword evidence="1" id="KW-0812">Transmembrane</keyword>
<keyword evidence="1" id="KW-0472">Membrane</keyword>
<evidence type="ECO:0000256" key="1">
    <source>
        <dbReference type="SAM" id="Phobius"/>
    </source>
</evidence>
<evidence type="ECO:0000313" key="2">
    <source>
        <dbReference type="EMBL" id="KAK8723290.1"/>
    </source>
</evidence>
<sequence length="130" mass="15072">MNKLLELLLVLGFAVLVLGRIFRMTVYMRLMLLVCQQMAYLFVMWSLREYYGTCPSLILITLMPHIEVTLRFFFLCSMGDRLRIAHEDVVKAVRDATYMSSSAFPQQHSLSAMSTRIEARPARVEVWGMD</sequence>
<reference evidence="2 3" key="1">
    <citation type="journal article" date="2024" name="BMC Genomics">
        <title>Genome assembly of redclaw crayfish (Cherax quadricarinatus) provides insights into its immune adaptation and hypoxia tolerance.</title>
        <authorList>
            <person name="Liu Z."/>
            <person name="Zheng J."/>
            <person name="Li H."/>
            <person name="Fang K."/>
            <person name="Wang S."/>
            <person name="He J."/>
            <person name="Zhou D."/>
            <person name="Weng S."/>
            <person name="Chi M."/>
            <person name="Gu Z."/>
            <person name="He J."/>
            <person name="Li F."/>
            <person name="Wang M."/>
        </authorList>
    </citation>
    <scope>NUCLEOTIDE SEQUENCE [LARGE SCALE GENOMIC DNA]</scope>
    <source>
        <strain evidence="2">ZL_2023a</strain>
    </source>
</reference>
<dbReference type="EMBL" id="JARKIK010000090">
    <property type="protein sequence ID" value="KAK8723290.1"/>
    <property type="molecule type" value="Genomic_DNA"/>
</dbReference>
<keyword evidence="3" id="KW-1185">Reference proteome</keyword>
<dbReference type="AlphaFoldDB" id="A0AAW0W398"/>
<organism evidence="2 3">
    <name type="scientific">Cherax quadricarinatus</name>
    <name type="common">Australian red claw crayfish</name>
    <dbReference type="NCBI Taxonomy" id="27406"/>
    <lineage>
        <taxon>Eukaryota</taxon>
        <taxon>Metazoa</taxon>
        <taxon>Ecdysozoa</taxon>
        <taxon>Arthropoda</taxon>
        <taxon>Crustacea</taxon>
        <taxon>Multicrustacea</taxon>
        <taxon>Malacostraca</taxon>
        <taxon>Eumalacostraca</taxon>
        <taxon>Eucarida</taxon>
        <taxon>Decapoda</taxon>
        <taxon>Pleocyemata</taxon>
        <taxon>Astacidea</taxon>
        <taxon>Parastacoidea</taxon>
        <taxon>Parastacidae</taxon>
        <taxon>Cherax</taxon>
    </lineage>
</organism>
<protein>
    <submittedName>
        <fullName evidence="2">Uncharacterized protein</fullName>
    </submittedName>
</protein>
<gene>
    <name evidence="2" type="ORF">OTU49_011812</name>
</gene>